<dbReference type="Proteomes" id="UP000054321">
    <property type="component" value="Unassembled WGS sequence"/>
</dbReference>
<evidence type="ECO:0000313" key="1">
    <source>
        <dbReference type="EMBL" id="KIN01660.1"/>
    </source>
</evidence>
<organism evidence="1 2">
    <name type="scientific">Oidiodendron maius (strain Zn)</name>
    <dbReference type="NCBI Taxonomy" id="913774"/>
    <lineage>
        <taxon>Eukaryota</taxon>
        <taxon>Fungi</taxon>
        <taxon>Dikarya</taxon>
        <taxon>Ascomycota</taxon>
        <taxon>Pezizomycotina</taxon>
        <taxon>Leotiomycetes</taxon>
        <taxon>Leotiomycetes incertae sedis</taxon>
        <taxon>Myxotrichaceae</taxon>
        <taxon>Oidiodendron</taxon>
    </lineage>
</organism>
<dbReference type="OrthoDB" id="5412936at2759"/>
<dbReference type="AlphaFoldDB" id="A0A0C3HET1"/>
<dbReference type="EMBL" id="KN832875">
    <property type="protein sequence ID" value="KIN01660.1"/>
    <property type="molecule type" value="Genomic_DNA"/>
</dbReference>
<gene>
    <name evidence="1" type="ORF">OIDMADRAFT_53186</name>
</gene>
<dbReference type="InParanoid" id="A0A0C3HET1"/>
<proteinExistence type="predicted"/>
<dbReference type="HOGENOM" id="CLU_719799_0_0_1"/>
<name>A0A0C3HET1_OIDMZ</name>
<accession>A0A0C3HET1</accession>
<reference evidence="2" key="2">
    <citation type="submission" date="2015-01" db="EMBL/GenBank/DDBJ databases">
        <title>Evolutionary Origins and Diversification of the Mycorrhizal Mutualists.</title>
        <authorList>
            <consortium name="DOE Joint Genome Institute"/>
            <consortium name="Mycorrhizal Genomics Consortium"/>
            <person name="Kohler A."/>
            <person name="Kuo A."/>
            <person name="Nagy L.G."/>
            <person name="Floudas D."/>
            <person name="Copeland A."/>
            <person name="Barry K.W."/>
            <person name="Cichocki N."/>
            <person name="Veneault-Fourrey C."/>
            <person name="LaButti K."/>
            <person name="Lindquist E.A."/>
            <person name="Lipzen A."/>
            <person name="Lundell T."/>
            <person name="Morin E."/>
            <person name="Murat C."/>
            <person name="Riley R."/>
            <person name="Ohm R."/>
            <person name="Sun H."/>
            <person name="Tunlid A."/>
            <person name="Henrissat B."/>
            <person name="Grigoriev I.V."/>
            <person name="Hibbett D.S."/>
            <person name="Martin F."/>
        </authorList>
    </citation>
    <scope>NUCLEOTIDE SEQUENCE [LARGE SCALE GENOMIC DNA]</scope>
    <source>
        <strain evidence="2">Zn</strain>
    </source>
</reference>
<protein>
    <recommendedName>
        <fullName evidence="3">GIY-YIG domain-containing protein</fullName>
    </recommendedName>
</protein>
<evidence type="ECO:0008006" key="3">
    <source>
        <dbReference type="Google" id="ProtNLM"/>
    </source>
</evidence>
<keyword evidence="2" id="KW-1185">Reference proteome</keyword>
<dbReference type="STRING" id="913774.A0A0C3HET1"/>
<sequence>MALIRGLPIQDYARYAVTYPLLQLHRDRPQLFEKIVDLIANSLEDDYCLSLDSYPTSQRKETARQREQRNTMIQDWQGDIERLSVDWPVRETVKLSTLNSLFYAIWNIHWHPISASATQTVSVTKISALATQASSVTNSAQLVGDKGSRQAFGNIQPTVILEYVLSKIRELQAARYGKLLASRDDWVTLLSSCIRKSVWQLCQKPHIARQDLINIGGDLDCHGHAIYFHIIWHPDDGKEEFLLYVGQSIDLKARLKDHMNPLNRNKHPSLHYHAWDSRPGNLSEFVVIAYLDNIRTKNSSIGTKDDLLKMNIIELWGTLIFQTLPKRELEKCINPTTIIGRQHLNVFNPLWQGVSNLDDVFPNLSRKERFTALLHGADEMERPN</sequence>
<reference evidence="1 2" key="1">
    <citation type="submission" date="2014-04" db="EMBL/GenBank/DDBJ databases">
        <authorList>
            <consortium name="DOE Joint Genome Institute"/>
            <person name="Kuo A."/>
            <person name="Martino E."/>
            <person name="Perotto S."/>
            <person name="Kohler A."/>
            <person name="Nagy L.G."/>
            <person name="Floudas D."/>
            <person name="Copeland A."/>
            <person name="Barry K.W."/>
            <person name="Cichocki N."/>
            <person name="Veneault-Fourrey C."/>
            <person name="LaButti K."/>
            <person name="Lindquist E.A."/>
            <person name="Lipzen A."/>
            <person name="Lundell T."/>
            <person name="Morin E."/>
            <person name="Murat C."/>
            <person name="Sun H."/>
            <person name="Tunlid A."/>
            <person name="Henrissat B."/>
            <person name="Grigoriev I.V."/>
            <person name="Hibbett D.S."/>
            <person name="Martin F."/>
            <person name="Nordberg H.P."/>
            <person name="Cantor M.N."/>
            <person name="Hua S.X."/>
        </authorList>
    </citation>
    <scope>NUCLEOTIDE SEQUENCE [LARGE SCALE GENOMIC DNA]</scope>
    <source>
        <strain evidence="1 2">Zn</strain>
    </source>
</reference>
<evidence type="ECO:0000313" key="2">
    <source>
        <dbReference type="Proteomes" id="UP000054321"/>
    </source>
</evidence>